<dbReference type="Pfam" id="PF06293">
    <property type="entry name" value="Kdo"/>
    <property type="match status" value="1"/>
</dbReference>
<dbReference type="STRING" id="402734.SAMN05660918_0651"/>
<organism evidence="1 2">
    <name type="scientific">Flavobacterium terrigena</name>
    <dbReference type="NCBI Taxonomy" id="402734"/>
    <lineage>
        <taxon>Bacteria</taxon>
        <taxon>Pseudomonadati</taxon>
        <taxon>Bacteroidota</taxon>
        <taxon>Flavobacteriia</taxon>
        <taxon>Flavobacteriales</taxon>
        <taxon>Flavobacteriaceae</taxon>
        <taxon>Flavobacterium</taxon>
    </lineage>
</organism>
<dbReference type="Proteomes" id="UP000199702">
    <property type="component" value="Unassembled WGS sequence"/>
</dbReference>
<dbReference type="AlphaFoldDB" id="A0A1H6R139"/>
<keyword evidence="1" id="KW-0418">Kinase</keyword>
<dbReference type="Gene3D" id="1.10.510.10">
    <property type="entry name" value="Transferase(Phosphotransferase) domain 1"/>
    <property type="match status" value="1"/>
</dbReference>
<dbReference type="SUPFAM" id="SSF56112">
    <property type="entry name" value="Protein kinase-like (PK-like)"/>
    <property type="match status" value="1"/>
</dbReference>
<name>A0A1H6R139_9FLAO</name>
<evidence type="ECO:0000313" key="1">
    <source>
        <dbReference type="EMBL" id="SEI45275.1"/>
    </source>
</evidence>
<protein>
    <submittedName>
        <fullName evidence="1">Lipopolysaccharide kinase (Kdo/WaaP) family protein</fullName>
    </submittedName>
</protein>
<evidence type="ECO:0000313" key="2">
    <source>
        <dbReference type="Proteomes" id="UP000199702"/>
    </source>
</evidence>
<sequence length="241" mass="28314">MDLKTQEIINLAKKSSTDFIVGTRNSIKLLDYNGKVLSIKTFKTPAFFIGFIYKFFRPSKAKRSYLHAKHLLSKGIGTPNPVGYLENQNSFQLLDSYYICEHLEANYIFKDLFPLPLKISEPILKQFAQFCFKMHENGIEFLDHSPGNTLIKKIDETNFEFYLVDLNRMKFHNTKMSISDRMKNICRITPGLPFIEIISKEYARVANLPEKEVFDLLHKHSSEFFKKFDNKKKLKKYLKFK</sequence>
<dbReference type="EMBL" id="FNYA01000001">
    <property type="protein sequence ID" value="SEI45275.1"/>
    <property type="molecule type" value="Genomic_DNA"/>
</dbReference>
<dbReference type="InterPro" id="IPR011009">
    <property type="entry name" value="Kinase-like_dom_sf"/>
</dbReference>
<gene>
    <name evidence="1" type="ORF">SAMN05660918_0651</name>
</gene>
<dbReference type="RefSeq" id="WP_091307840.1">
    <property type="nucleotide sequence ID" value="NZ_CBCSJU010000001.1"/>
</dbReference>
<dbReference type="OrthoDB" id="9773772at2"/>
<reference evidence="2" key="1">
    <citation type="submission" date="2016-10" db="EMBL/GenBank/DDBJ databases">
        <authorList>
            <person name="Varghese N."/>
            <person name="Submissions S."/>
        </authorList>
    </citation>
    <scope>NUCLEOTIDE SEQUENCE [LARGE SCALE GENOMIC DNA]</scope>
    <source>
        <strain evidence="2">DSM 17934</strain>
    </source>
</reference>
<keyword evidence="1" id="KW-0808">Transferase</keyword>
<proteinExistence type="predicted"/>
<keyword evidence="2" id="KW-1185">Reference proteome</keyword>
<dbReference type="GO" id="GO:0016301">
    <property type="term" value="F:kinase activity"/>
    <property type="evidence" value="ECO:0007669"/>
    <property type="project" value="UniProtKB-KW"/>
</dbReference>
<accession>A0A1H6R139</accession>